<proteinExistence type="inferred from homology"/>
<evidence type="ECO:0000259" key="8">
    <source>
        <dbReference type="PROSITE" id="PS50071"/>
    </source>
</evidence>
<protein>
    <submittedName>
        <fullName evidence="9">Diencephalon/mesencephalon homeobox protein 1-B-like</fullName>
    </submittedName>
</protein>
<dbReference type="InterPro" id="IPR017970">
    <property type="entry name" value="Homeobox_CS"/>
</dbReference>
<dbReference type="PROSITE" id="PS00027">
    <property type="entry name" value="HOMEOBOX_1"/>
    <property type="match status" value="1"/>
</dbReference>
<dbReference type="PROSITE" id="PS50071">
    <property type="entry name" value="HOMEOBOX_2"/>
    <property type="match status" value="1"/>
</dbReference>
<evidence type="ECO:0000256" key="3">
    <source>
        <dbReference type="ARBA" id="ARBA00023155"/>
    </source>
</evidence>
<dbReference type="InterPro" id="IPR009057">
    <property type="entry name" value="Homeodomain-like_sf"/>
</dbReference>
<dbReference type="GO" id="GO:0005634">
    <property type="term" value="C:nucleus"/>
    <property type="evidence" value="ECO:0007669"/>
    <property type="project" value="UniProtKB-SubCell"/>
</dbReference>
<dbReference type="GO" id="GO:0000981">
    <property type="term" value="F:DNA-binding transcription factor activity, RNA polymerase II-specific"/>
    <property type="evidence" value="ECO:0007669"/>
    <property type="project" value="InterPro"/>
</dbReference>
<keyword evidence="10" id="KW-1185">Reference proteome</keyword>
<dbReference type="Pfam" id="PF00046">
    <property type="entry name" value="Homeodomain"/>
    <property type="match status" value="1"/>
</dbReference>
<evidence type="ECO:0000256" key="5">
    <source>
        <dbReference type="PROSITE-ProRule" id="PRU00108"/>
    </source>
</evidence>
<feature type="compositionally biased region" description="Polar residues" evidence="7">
    <location>
        <begin position="162"/>
        <end position="178"/>
    </location>
</feature>
<sequence length="267" mass="30302">MNSVYFCGPRNGQGPFPLQRVNSLFHEAHQQMAQQYQLHPAASPASIQTFTVAERLAELILEARYGNQQKQRRSRTAFSVSQLQALEKAFQQTQYPDVGMRERLAVCINLPEARIQVWFKNRRAKFRKGQRFTPLSKEESQVHRPASKQQKELVKDQEKGSNSKSQSPFRENNTIPSSLDSIHLHSHPRLHSSAVLPFVTGEHYQQPMPHALGLLSAGLPFSPTYLPIMQQQHSTAVNLVPLGKCNMHLTLQSACQSKSLVHHHLDM</sequence>
<organism evidence="9 10">
    <name type="scientific">Sinocyclocheilus rhinocerous</name>
    <dbReference type="NCBI Taxonomy" id="307959"/>
    <lineage>
        <taxon>Eukaryota</taxon>
        <taxon>Metazoa</taxon>
        <taxon>Chordata</taxon>
        <taxon>Craniata</taxon>
        <taxon>Vertebrata</taxon>
        <taxon>Euteleostomi</taxon>
        <taxon>Actinopterygii</taxon>
        <taxon>Neopterygii</taxon>
        <taxon>Teleostei</taxon>
        <taxon>Ostariophysi</taxon>
        <taxon>Cypriniformes</taxon>
        <taxon>Cyprinidae</taxon>
        <taxon>Cyprininae</taxon>
        <taxon>Sinocyclocheilus</taxon>
    </lineage>
</organism>
<dbReference type="GeneID" id="107731167"/>
<evidence type="ECO:0000256" key="1">
    <source>
        <dbReference type="ARBA" id="ARBA00005733"/>
    </source>
</evidence>
<feature type="DNA-binding region" description="Homeobox" evidence="5">
    <location>
        <begin position="71"/>
        <end position="130"/>
    </location>
</feature>
<dbReference type="InterPro" id="IPR001356">
    <property type="entry name" value="HD"/>
</dbReference>
<dbReference type="Gene3D" id="1.10.10.60">
    <property type="entry name" value="Homeodomain-like"/>
    <property type="match status" value="1"/>
</dbReference>
<dbReference type="GO" id="GO:0000977">
    <property type="term" value="F:RNA polymerase II transcription regulatory region sequence-specific DNA binding"/>
    <property type="evidence" value="ECO:0007669"/>
    <property type="project" value="TreeGrafter"/>
</dbReference>
<dbReference type="SUPFAM" id="SSF46689">
    <property type="entry name" value="Homeodomain-like"/>
    <property type="match status" value="1"/>
</dbReference>
<comment type="similarity">
    <text evidence="1">Belongs to the paired homeobox family.</text>
</comment>
<dbReference type="CDD" id="cd00086">
    <property type="entry name" value="homeodomain"/>
    <property type="match status" value="1"/>
</dbReference>
<feature type="domain" description="Homeobox" evidence="8">
    <location>
        <begin position="69"/>
        <end position="129"/>
    </location>
</feature>
<dbReference type="AlphaFoldDB" id="A0A673HLR7"/>
<dbReference type="KEGG" id="srx:107731167"/>
<reference evidence="9" key="1">
    <citation type="submission" date="2025-08" db="UniProtKB">
        <authorList>
            <consortium name="Ensembl"/>
        </authorList>
    </citation>
    <scope>IDENTIFICATION</scope>
</reference>
<dbReference type="OrthoDB" id="6159439at2759"/>
<keyword evidence="4 5" id="KW-0539">Nucleus</keyword>
<evidence type="ECO:0000256" key="7">
    <source>
        <dbReference type="SAM" id="MobiDB-lite"/>
    </source>
</evidence>
<keyword evidence="3 5" id="KW-0371">Homeobox</keyword>
<dbReference type="Ensembl" id="ENSSRHT00000029221.1">
    <property type="protein sequence ID" value="ENSSRHP00000028379.1"/>
    <property type="gene ID" value="ENSSRHG00000014747.1"/>
</dbReference>
<dbReference type="PANTHER" id="PTHR46639:SF4">
    <property type="entry name" value="DIENCEPHALON_MESENCEPHALON HOMEOBOX PROTEIN 1-B-LIKE"/>
    <property type="match status" value="1"/>
</dbReference>
<evidence type="ECO:0000313" key="9">
    <source>
        <dbReference type="Ensembl" id="ENSSRHP00000028379.1"/>
    </source>
</evidence>
<evidence type="ECO:0000256" key="6">
    <source>
        <dbReference type="RuleBase" id="RU000682"/>
    </source>
</evidence>
<keyword evidence="2 5" id="KW-0238">DNA-binding</keyword>
<comment type="subcellular location">
    <subcellularLocation>
        <location evidence="5 6">Nucleus</location>
    </subcellularLocation>
</comment>
<dbReference type="InterPro" id="IPR052488">
    <property type="entry name" value="DMBX_homeobox"/>
</dbReference>
<dbReference type="PANTHER" id="PTHR46639">
    <property type="entry name" value="DIENCEPHALON/MESENCEPHALON HOMEOBOX PROTEIN 1"/>
    <property type="match status" value="1"/>
</dbReference>
<dbReference type="RefSeq" id="XP_016397649.1">
    <property type="nucleotide sequence ID" value="XM_016542163.1"/>
</dbReference>
<dbReference type="Proteomes" id="UP000472270">
    <property type="component" value="Unassembled WGS sequence"/>
</dbReference>
<feature type="compositionally biased region" description="Basic and acidic residues" evidence="7">
    <location>
        <begin position="149"/>
        <end position="161"/>
    </location>
</feature>
<dbReference type="FunFam" id="1.10.10.60:FF:000551">
    <property type="entry name" value="Predicted protein"/>
    <property type="match status" value="1"/>
</dbReference>
<evidence type="ECO:0000256" key="4">
    <source>
        <dbReference type="ARBA" id="ARBA00023242"/>
    </source>
</evidence>
<evidence type="ECO:0000313" key="10">
    <source>
        <dbReference type="Proteomes" id="UP000472270"/>
    </source>
</evidence>
<name>A0A673HLR7_9TELE</name>
<reference evidence="9" key="2">
    <citation type="submission" date="2025-09" db="UniProtKB">
        <authorList>
            <consortium name="Ensembl"/>
        </authorList>
    </citation>
    <scope>IDENTIFICATION</scope>
</reference>
<feature type="region of interest" description="Disordered" evidence="7">
    <location>
        <begin position="130"/>
        <end position="178"/>
    </location>
</feature>
<evidence type="ECO:0000256" key="2">
    <source>
        <dbReference type="ARBA" id="ARBA00023125"/>
    </source>
</evidence>
<gene>
    <name evidence="9" type="primary">LOC107731167</name>
</gene>
<dbReference type="SMART" id="SM00389">
    <property type="entry name" value="HOX"/>
    <property type="match status" value="1"/>
</dbReference>
<accession>A0A673HLR7</accession>